<dbReference type="STRING" id="656519.Halsa_1975"/>
<evidence type="ECO:0008006" key="3">
    <source>
        <dbReference type="Google" id="ProtNLM"/>
    </source>
</evidence>
<dbReference type="OrthoDB" id="9811402at2"/>
<evidence type="ECO:0000313" key="1">
    <source>
        <dbReference type="EMBL" id="ADQ15392.1"/>
    </source>
</evidence>
<dbReference type="Pfam" id="PF06133">
    <property type="entry name" value="Com_YlbF"/>
    <property type="match status" value="1"/>
</dbReference>
<gene>
    <name evidence="1" type="ordered locus">Halsa_1975</name>
</gene>
<dbReference type="RefSeq" id="WP_013406460.1">
    <property type="nucleotide sequence ID" value="NC_014654.1"/>
</dbReference>
<accession>E4RJH2</accession>
<dbReference type="AlphaFoldDB" id="E4RJH2"/>
<dbReference type="HOGENOM" id="CLU_140243_1_0_9"/>
<proteinExistence type="predicted"/>
<reference evidence="1 2" key="1">
    <citation type="submission" date="2010-11" db="EMBL/GenBank/DDBJ databases">
        <title>Complete sequence of Halanaerobium sp. sapolanicus.</title>
        <authorList>
            <consortium name="US DOE Joint Genome Institute"/>
            <person name="Lucas S."/>
            <person name="Copeland A."/>
            <person name="Lapidus A."/>
            <person name="Cheng J.-F."/>
            <person name="Bruce D."/>
            <person name="Goodwin L."/>
            <person name="Pitluck S."/>
            <person name="Davenport K."/>
            <person name="Detter J.C."/>
            <person name="Han C."/>
            <person name="Tapia R."/>
            <person name="Land M."/>
            <person name="Hauser L."/>
            <person name="Jeffries C."/>
            <person name="Kyrpides N."/>
            <person name="Ivanova N."/>
            <person name="Mikhailova N."/>
            <person name="Begemann M.B."/>
            <person name="Mormile M.R."/>
            <person name="Wall J.D."/>
            <person name="Elias D.A."/>
            <person name="Woyke T."/>
        </authorList>
    </citation>
    <scope>NUCLEOTIDE SEQUENCE [LARGE SCALE GENOMIC DNA]</scope>
    <source>
        <strain evidence="2">sapolanicus</strain>
    </source>
</reference>
<dbReference type="KEGG" id="has:Halsa_1975"/>
<protein>
    <recommendedName>
        <fullName evidence="3">YlbF family regulator</fullName>
    </recommendedName>
</protein>
<dbReference type="EMBL" id="CP002304">
    <property type="protein sequence ID" value="ADQ15392.1"/>
    <property type="molecule type" value="Genomic_DNA"/>
</dbReference>
<reference evidence="1 2" key="2">
    <citation type="journal article" date="2011" name="J. Bacteriol.">
        <title>Complete Genome Sequence of the Haloalkaliphilic, Hydrogen Producing Halanaerobium hydrogenoformans.</title>
        <authorList>
            <person name="Brown S.D."/>
            <person name="Begemann M.B."/>
            <person name="Mormile M.R."/>
            <person name="Wall J.D."/>
            <person name="Han C.S."/>
            <person name="Goodwin L.A."/>
            <person name="Pitluck S."/>
            <person name="Land M.L."/>
            <person name="Hauser L.J."/>
            <person name="Elias D.A."/>
        </authorList>
    </citation>
    <scope>NUCLEOTIDE SEQUENCE [LARGE SCALE GENOMIC DNA]</scope>
    <source>
        <strain evidence="2">sapolanicus</strain>
    </source>
</reference>
<dbReference type="Gene3D" id="1.20.1500.10">
    <property type="entry name" value="YheA/YmcA-like"/>
    <property type="match status" value="1"/>
</dbReference>
<dbReference type="InterPro" id="IPR023378">
    <property type="entry name" value="YheA/YmcA-like_dom_sf"/>
</dbReference>
<dbReference type="SUPFAM" id="SSF158622">
    <property type="entry name" value="YheA/YmcA-like"/>
    <property type="match status" value="1"/>
</dbReference>
<dbReference type="InterPro" id="IPR010368">
    <property type="entry name" value="Com_YlbF"/>
</dbReference>
<keyword evidence="2" id="KW-1185">Reference proteome</keyword>
<organism evidence="1 2">
    <name type="scientific">Halanaerobium hydrogeniformans</name>
    <name type="common">Halanaerobium sp. (strain sapolanicus)</name>
    <dbReference type="NCBI Taxonomy" id="656519"/>
    <lineage>
        <taxon>Bacteria</taxon>
        <taxon>Bacillati</taxon>
        <taxon>Bacillota</taxon>
        <taxon>Clostridia</taxon>
        <taxon>Halanaerobiales</taxon>
        <taxon>Halanaerobiaceae</taxon>
        <taxon>Halanaerobium</taxon>
    </lineage>
</organism>
<name>E4RJH2_HALHG</name>
<dbReference type="eggNOG" id="COG3679">
    <property type="taxonomic scope" value="Bacteria"/>
</dbReference>
<dbReference type="Proteomes" id="UP000007434">
    <property type="component" value="Chromosome"/>
</dbReference>
<sequence length="116" mass="13203">MSEVIKKAEILGDKLIESKAFRALKEAESTLENDTEALKLKKEMEEKQQTFASNRQNEKLKKELISLQQKLWQNEKIKNYIQTQKQFNNLMNKVNNIISQSLGIQQGGCAPGSGCC</sequence>
<evidence type="ECO:0000313" key="2">
    <source>
        <dbReference type="Proteomes" id="UP000007434"/>
    </source>
</evidence>